<dbReference type="GO" id="GO:0007043">
    <property type="term" value="P:cell-cell junction assembly"/>
    <property type="evidence" value="ECO:0007669"/>
    <property type="project" value="TreeGrafter"/>
</dbReference>
<dbReference type="PROSITE" id="PS00232">
    <property type="entry name" value="CADHERIN_1"/>
    <property type="match status" value="2"/>
</dbReference>
<dbReference type="GO" id="GO:0002009">
    <property type="term" value="P:morphogenesis of an epithelium"/>
    <property type="evidence" value="ECO:0007669"/>
    <property type="project" value="UniProtKB-ARBA"/>
</dbReference>
<evidence type="ECO:0000256" key="15">
    <source>
        <dbReference type="ARBA" id="ARBA00023180"/>
    </source>
</evidence>
<evidence type="ECO:0000256" key="3">
    <source>
        <dbReference type="ARBA" id="ARBA00021701"/>
    </source>
</evidence>
<dbReference type="GO" id="GO:0005509">
    <property type="term" value="F:calcium ion binding"/>
    <property type="evidence" value="ECO:0007669"/>
    <property type="project" value="UniProtKB-UniRule"/>
</dbReference>
<keyword evidence="5" id="KW-0165">Cleavage on pair of basic residues</keyword>
<comment type="subcellular location">
    <subcellularLocation>
        <location evidence="2">Cell junction</location>
        <location evidence="2">Adherens junction</location>
    </subcellularLocation>
    <subcellularLocation>
        <location evidence="1 18">Cell membrane</location>
        <topology evidence="1 18">Single-pass type I membrane protein</topology>
    </subcellularLocation>
</comment>
<proteinExistence type="predicted"/>
<evidence type="ECO:0000256" key="10">
    <source>
        <dbReference type="ARBA" id="ARBA00022837"/>
    </source>
</evidence>
<dbReference type="GO" id="GO:0005912">
    <property type="term" value="C:adherens junction"/>
    <property type="evidence" value="ECO:0007669"/>
    <property type="project" value="UniProtKB-SubCell"/>
</dbReference>
<feature type="chain" id="PRO_5018675808" description="Cadherin-5" evidence="20">
    <location>
        <begin position="27"/>
        <end position="718"/>
    </location>
</feature>
<dbReference type="Pfam" id="PF01049">
    <property type="entry name" value="CADH_Y-type_LIR"/>
    <property type="match status" value="1"/>
</dbReference>
<evidence type="ECO:0000313" key="23">
    <source>
        <dbReference type="Proteomes" id="UP000265000"/>
    </source>
</evidence>
<accession>A0A3Q2PCH6</accession>
<dbReference type="PANTHER" id="PTHR24027">
    <property type="entry name" value="CADHERIN-23"/>
    <property type="match status" value="1"/>
</dbReference>
<feature type="domain" description="Cadherin" evidence="21">
    <location>
        <begin position="259"/>
        <end position="365"/>
    </location>
</feature>
<evidence type="ECO:0000256" key="19">
    <source>
        <dbReference type="RuleBase" id="RU004357"/>
    </source>
</evidence>
<dbReference type="GO" id="GO:0008013">
    <property type="term" value="F:beta-catenin binding"/>
    <property type="evidence" value="ECO:0007669"/>
    <property type="project" value="TreeGrafter"/>
</dbReference>
<evidence type="ECO:0000256" key="11">
    <source>
        <dbReference type="ARBA" id="ARBA00022889"/>
    </source>
</evidence>
<dbReference type="PANTHER" id="PTHR24027:SF89">
    <property type="entry name" value="CADHERIN-5"/>
    <property type="match status" value="1"/>
</dbReference>
<dbReference type="GO" id="GO:0045296">
    <property type="term" value="F:cadherin binding"/>
    <property type="evidence" value="ECO:0007669"/>
    <property type="project" value="TreeGrafter"/>
</dbReference>
<dbReference type="InterPro" id="IPR015919">
    <property type="entry name" value="Cadherin-like_sf"/>
</dbReference>
<evidence type="ECO:0000256" key="6">
    <source>
        <dbReference type="ARBA" id="ARBA00022692"/>
    </source>
</evidence>
<keyword evidence="10 17" id="KW-0106">Calcium</keyword>
<sequence>MAWLQPWTAGLVVTLAFLSFVVIAQGSGPSGVVVVPQRKVSPDVVKKESHPVLVRKKREWLWNSLYVQEEKPAPIPYQIGEKFTIEGEGANDIFTVLENGNLYVTTSLDREKKASYNLTARLYDGNNKLIEDAGDFVVQVTDINDNCPVFPRQYNGSITERTSTVKAFDADDPNTHNGDLRYSLKREDETSALFEIHPVTGVITSKTNTLDRETKSQYMVVVIAKDMRGMATGCSASTLVPITITDVNDNLASFTRSKEQREYEISVPENLNVNEKIGTLEVADRDETKNKQPRFSIASEGGKVFSVKTGPHKNCILMLKQALDYETQNSHTFTVKVEEDLQFSPPDNFKTVKIRVIDVDEPPVFTQATYNFSVYEERVETRPFGAIQARDPDRAKKRIEYSILDAGLPFGIDPFTGQLSVLRKLDREVQERHEFQVKAQEENDGLVSFVNVNINVLDINDNPPELIAHDIFVCENDVKGTVRKAHFKYREMNIYCCFIFESETVLHAILHTDIVYANYAYYNISCADNTAALMVEQGPFNLEDSSDYSVEVRISDGDQPPLHSVTKLSTNEWETLELIHLRAMPFLFFSSYDVSILTSACNDGSLLRHPDRLSHPSMYAMVQKPPHHSQPAACKGDMAAMIEMKKDEADHDRDGFPYDTLHIYGYEGPESLAGSLSSLDSSSSGSNLDYDFLNDWGPRFKALAELYGVDDTDYYHQY</sequence>
<evidence type="ECO:0000256" key="13">
    <source>
        <dbReference type="ARBA" id="ARBA00022989"/>
    </source>
</evidence>
<keyword evidence="13" id="KW-1133">Transmembrane helix</keyword>
<evidence type="ECO:0000256" key="8">
    <source>
        <dbReference type="ARBA" id="ARBA00022729"/>
    </source>
</evidence>
<dbReference type="FunFam" id="2.60.40.60:FF:000020">
    <property type="entry name" value="Dachsous cadherin-related 1b"/>
    <property type="match status" value="1"/>
</dbReference>
<dbReference type="GO" id="GO:0016339">
    <property type="term" value="P:calcium-dependent cell-cell adhesion via plasma membrane cell adhesion molecules"/>
    <property type="evidence" value="ECO:0007669"/>
    <property type="project" value="TreeGrafter"/>
</dbReference>
<keyword evidence="11 18" id="KW-0130">Cell adhesion</keyword>
<keyword evidence="12" id="KW-0965">Cell junction</keyword>
<evidence type="ECO:0000256" key="1">
    <source>
        <dbReference type="ARBA" id="ARBA00004251"/>
    </source>
</evidence>
<evidence type="ECO:0000256" key="12">
    <source>
        <dbReference type="ARBA" id="ARBA00022949"/>
    </source>
</evidence>
<keyword evidence="14" id="KW-0472">Membrane</keyword>
<feature type="domain" description="Cadherin" evidence="21">
    <location>
        <begin position="366"/>
        <end position="466"/>
    </location>
</feature>
<dbReference type="Proteomes" id="UP000265000">
    <property type="component" value="Unplaced"/>
</dbReference>
<dbReference type="PROSITE" id="PS50268">
    <property type="entry name" value="CADHERIN_2"/>
    <property type="match status" value="4"/>
</dbReference>
<dbReference type="CDD" id="cd11304">
    <property type="entry name" value="Cadherin_repeat"/>
    <property type="match status" value="4"/>
</dbReference>
<protein>
    <recommendedName>
        <fullName evidence="3">Cadherin-5</fullName>
    </recommendedName>
    <alternativeName>
        <fullName evidence="16">Vascular endothelial cadherin</fullName>
    </alternativeName>
</protein>
<feature type="domain" description="Cadherin" evidence="21">
    <location>
        <begin position="156"/>
        <end position="254"/>
    </location>
</feature>
<evidence type="ECO:0000256" key="20">
    <source>
        <dbReference type="SAM" id="SignalP"/>
    </source>
</evidence>
<keyword evidence="6 18" id="KW-0812">Transmembrane</keyword>
<organism evidence="22 23">
    <name type="scientific">Fundulus heteroclitus</name>
    <name type="common">Killifish</name>
    <name type="synonym">Mummichog</name>
    <dbReference type="NCBI Taxonomy" id="8078"/>
    <lineage>
        <taxon>Eukaryota</taxon>
        <taxon>Metazoa</taxon>
        <taxon>Chordata</taxon>
        <taxon>Craniata</taxon>
        <taxon>Vertebrata</taxon>
        <taxon>Euteleostomi</taxon>
        <taxon>Actinopterygii</taxon>
        <taxon>Neopterygii</taxon>
        <taxon>Teleostei</taxon>
        <taxon>Neoteleostei</taxon>
        <taxon>Acanthomorphata</taxon>
        <taxon>Ovalentaria</taxon>
        <taxon>Atherinomorphae</taxon>
        <taxon>Cyprinodontiformes</taxon>
        <taxon>Fundulidae</taxon>
        <taxon>Fundulus</taxon>
    </lineage>
</organism>
<dbReference type="Gene3D" id="2.60.40.60">
    <property type="entry name" value="Cadherins"/>
    <property type="match status" value="4"/>
</dbReference>
<dbReference type="FunFam" id="2.60.40.60:FF:000202">
    <property type="entry name" value="cadherin-8 isoform X4"/>
    <property type="match status" value="1"/>
</dbReference>
<keyword evidence="4" id="KW-1003">Cell membrane</keyword>
<comment type="function">
    <text evidence="19">Cadherins are calcium-dependent cell adhesion proteins.</text>
</comment>
<keyword evidence="15" id="KW-0325">Glycoprotein</keyword>
<dbReference type="InterPro" id="IPR002126">
    <property type="entry name" value="Cadherin-like_dom"/>
</dbReference>
<feature type="signal peptide" evidence="20">
    <location>
        <begin position="1"/>
        <end position="26"/>
    </location>
</feature>
<keyword evidence="23" id="KW-1185">Reference proteome</keyword>
<dbReference type="AlphaFoldDB" id="A0A3Q2PCH6"/>
<dbReference type="GO" id="GO:0007156">
    <property type="term" value="P:homophilic cell adhesion via plasma membrane adhesion molecules"/>
    <property type="evidence" value="ECO:0007669"/>
    <property type="project" value="InterPro"/>
</dbReference>
<dbReference type="Pfam" id="PF00028">
    <property type="entry name" value="Cadherin"/>
    <property type="match status" value="3"/>
</dbReference>
<dbReference type="PRINTS" id="PR00205">
    <property type="entry name" value="CADHERIN"/>
</dbReference>
<dbReference type="InterPro" id="IPR000233">
    <property type="entry name" value="Cadherin_Y-type_LIR"/>
</dbReference>
<evidence type="ECO:0000256" key="7">
    <source>
        <dbReference type="ARBA" id="ARBA00022723"/>
    </source>
</evidence>
<dbReference type="GO" id="GO:0000902">
    <property type="term" value="P:cell morphogenesis"/>
    <property type="evidence" value="ECO:0007669"/>
    <property type="project" value="TreeGrafter"/>
</dbReference>
<keyword evidence="8 20" id="KW-0732">Signal</keyword>
<dbReference type="SUPFAM" id="SSF49313">
    <property type="entry name" value="Cadherin-like"/>
    <property type="match status" value="4"/>
</dbReference>
<dbReference type="GO" id="GO:0034332">
    <property type="term" value="P:adherens junction organization"/>
    <property type="evidence" value="ECO:0007669"/>
    <property type="project" value="TreeGrafter"/>
</dbReference>
<evidence type="ECO:0000256" key="2">
    <source>
        <dbReference type="ARBA" id="ARBA00004536"/>
    </source>
</evidence>
<reference evidence="22" key="2">
    <citation type="submission" date="2025-09" db="UniProtKB">
        <authorList>
            <consortium name="Ensembl"/>
        </authorList>
    </citation>
    <scope>IDENTIFICATION</scope>
</reference>
<dbReference type="GO" id="GO:0019903">
    <property type="term" value="F:protein phosphatase binding"/>
    <property type="evidence" value="ECO:0007669"/>
    <property type="project" value="TreeGrafter"/>
</dbReference>
<evidence type="ECO:0000256" key="18">
    <source>
        <dbReference type="RuleBase" id="RU003318"/>
    </source>
</evidence>
<dbReference type="GO" id="GO:0005923">
    <property type="term" value="C:bicellular tight junction"/>
    <property type="evidence" value="ECO:0007669"/>
    <property type="project" value="TreeGrafter"/>
</dbReference>
<evidence type="ECO:0000256" key="5">
    <source>
        <dbReference type="ARBA" id="ARBA00022685"/>
    </source>
</evidence>
<reference evidence="22" key="1">
    <citation type="submission" date="2025-08" db="UniProtKB">
        <authorList>
            <consortium name="Ensembl"/>
        </authorList>
    </citation>
    <scope>IDENTIFICATION</scope>
</reference>
<name>A0A3Q2PCH6_FUNHE</name>
<dbReference type="Ensembl" id="ENSFHET00000016846.1">
    <property type="protein sequence ID" value="ENSFHEP00000010202.1"/>
    <property type="gene ID" value="ENSFHEG00000011531.1"/>
</dbReference>
<dbReference type="Gene3D" id="4.10.900.10">
    <property type="entry name" value="TCF3-CBD (Catenin binding domain)"/>
    <property type="match status" value="1"/>
</dbReference>
<dbReference type="GO" id="GO:0016477">
    <property type="term" value="P:cell migration"/>
    <property type="evidence" value="ECO:0007669"/>
    <property type="project" value="TreeGrafter"/>
</dbReference>
<dbReference type="GeneTree" id="ENSGT00940000165928"/>
<dbReference type="InterPro" id="IPR039808">
    <property type="entry name" value="Cadherin"/>
</dbReference>
<dbReference type="FunFam" id="4.10.900.10:FF:000008">
    <property type="entry name" value="Cadherin 5"/>
    <property type="match status" value="1"/>
</dbReference>
<evidence type="ECO:0000256" key="9">
    <source>
        <dbReference type="ARBA" id="ARBA00022737"/>
    </source>
</evidence>
<dbReference type="FunFam" id="2.60.40.60:FF:000068">
    <property type="entry name" value="Desmoglein 1"/>
    <property type="match status" value="1"/>
</dbReference>
<evidence type="ECO:0000313" key="22">
    <source>
        <dbReference type="Ensembl" id="ENSFHEP00000010202.1"/>
    </source>
</evidence>
<evidence type="ECO:0000259" key="21">
    <source>
        <dbReference type="PROSITE" id="PS50268"/>
    </source>
</evidence>
<evidence type="ECO:0000256" key="4">
    <source>
        <dbReference type="ARBA" id="ARBA00022475"/>
    </source>
</evidence>
<keyword evidence="7" id="KW-0479">Metal-binding</keyword>
<evidence type="ECO:0000256" key="16">
    <source>
        <dbReference type="ARBA" id="ARBA00030559"/>
    </source>
</evidence>
<dbReference type="InterPro" id="IPR020894">
    <property type="entry name" value="Cadherin_CS"/>
</dbReference>
<keyword evidence="9" id="KW-0677">Repeat</keyword>
<dbReference type="GO" id="GO:0016342">
    <property type="term" value="C:catenin complex"/>
    <property type="evidence" value="ECO:0007669"/>
    <property type="project" value="TreeGrafter"/>
</dbReference>
<evidence type="ECO:0000256" key="14">
    <source>
        <dbReference type="ARBA" id="ARBA00023136"/>
    </source>
</evidence>
<evidence type="ECO:0000256" key="17">
    <source>
        <dbReference type="PROSITE-ProRule" id="PRU00043"/>
    </source>
</evidence>
<dbReference type="SMART" id="SM00112">
    <property type="entry name" value="CA"/>
    <property type="match status" value="4"/>
</dbReference>
<feature type="domain" description="Cadherin" evidence="21">
    <location>
        <begin position="82"/>
        <end position="150"/>
    </location>
</feature>
<dbReference type="InterPro" id="IPR027397">
    <property type="entry name" value="Catenin-bd_sf"/>
</dbReference>
<dbReference type="STRING" id="8078.ENSFHEP00000010202"/>
<dbReference type="GO" id="GO:0044331">
    <property type="term" value="P:cell-cell adhesion mediated by cadherin"/>
    <property type="evidence" value="ECO:0007669"/>
    <property type="project" value="TreeGrafter"/>
</dbReference>